<dbReference type="PIRSF" id="PIRSF000401">
    <property type="entry name" value="RPL11_MTase"/>
    <property type="match status" value="1"/>
</dbReference>
<keyword evidence="2 6" id="KW-0963">Cytoplasm</keyword>
<dbReference type="OrthoDB" id="9785995at2"/>
<dbReference type="RefSeq" id="WP_068541516.1">
    <property type="nucleotide sequence ID" value="NZ_LSFI01000015.1"/>
</dbReference>
<evidence type="ECO:0000256" key="2">
    <source>
        <dbReference type="ARBA" id="ARBA00022490"/>
    </source>
</evidence>
<evidence type="ECO:0000256" key="4">
    <source>
        <dbReference type="ARBA" id="ARBA00022679"/>
    </source>
</evidence>
<dbReference type="SUPFAM" id="SSF53335">
    <property type="entry name" value="S-adenosyl-L-methionine-dependent methyltransferases"/>
    <property type="match status" value="1"/>
</dbReference>
<keyword evidence="8" id="KW-1185">Reference proteome</keyword>
<dbReference type="Proteomes" id="UP000076964">
    <property type="component" value="Unassembled WGS sequence"/>
</dbReference>
<feature type="binding site" evidence="6">
    <location>
        <position position="196"/>
    </location>
    <ligand>
        <name>S-adenosyl-L-methionine</name>
        <dbReference type="ChEBI" id="CHEBI:59789"/>
    </ligand>
</feature>
<dbReference type="AlphaFoldDB" id="A0A177E951"/>
<keyword evidence="5 6" id="KW-0949">S-adenosyl-L-methionine</keyword>
<accession>A0A177E951</accession>
<comment type="function">
    <text evidence="6">Methylates ribosomal protein L11.</text>
</comment>
<organism evidence="7 8">
    <name type="scientific">Thermodesulfatator autotrophicus</name>
    <dbReference type="NCBI Taxonomy" id="1795632"/>
    <lineage>
        <taxon>Bacteria</taxon>
        <taxon>Pseudomonadati</taxon>
        <taxon>Thermodesulfobacteriota</taxon>
        <taxon>Thermodesulfobacteria</taxon>
        <taxon>Thermodesulfobacteriales</taxon>
        <taxon>Thermodesulfatatoraceae</taxon>
        <taxon>Thermodesulfatator</taxon>
    </lineage>
</organism>
<dbReference type="Pfam" id="PF06325">
    <property type="entry name" value="PrmA"/>
    <property type="match status" value="1"/>
</dbReference>
<dbReference type="PANTHER" id="PTHR43648">
    <property type="entry name" value="ELECTRON TRANSFER FLAVOPROTEIN BETA SUBUNIT LYSINE METHYLTRANSFERASE"/>
    <property type="match status" value="1"/>
</dbReference>
<comment type="caution">
    <text evidence="7">The sequence shown here is derived from an EMBL/GenBank/DDBJ whole genome shotgun (WGS) entry which is preliminary data.</text>
</comment>
<comment type="subcellular location">
    <subcellularLocation>
        <location evidence="6">Cytoplasm</location>
    </subcellularLocation>
</comment>
<feature type="binding site" evidence="6">
    <location>
        <position position="238"/>
    </location>
    <ligand>
        <name>S-adenosyl-L-methionine</name>
        <dbReference type="ChEBI" id="CHEBI:59789"/>
    </ligand>
</feature>
<keyword evidence="3 6" id="KW-0489">Methyltransferase</keyword>
<feature type="binding site" evidence="6">
    <location>
        <position position="149"/>
    </location>
    <ligand>
        <name>S-adenosyl-L-methionine</name>
        <dbReference type="ChEBI" id="CHEBI:59789"/>
    </ligand>
</feature>
<evidence type="ECO:0000313" key="7">
    <source>
        <dbReference type="EMBL" id="OAG28021.1"/>
    </source>
</evidence>
<dbReference type="GO" id="GO:0005737">
    <property type="term" value="C:cytoplasm"/>
    <property type="evidence" value="ECO:0007669"/>
    <property type="project" value="UniProtKB-SubCell"/>
</dbReference>
<dbReference type="GO" id="GO:0032259">
    <property type="term" value="P:methylation"/>
    <property type="evidence" value="ECO:0007669"/>
    <property type="project" value="UniProtKB-KW"/>
</dbReference>
<dbReference type="InterPro" id="IPR050078">
    <property type="entry name" value="Ribosomal_L11_MeTrfase_PrmA"/>
</dbReference>
<dbReference type="InterPro" id="IPR029063">
    <property type="entry name" value="SAM-dependent_MTases_sf"/>
</dbReference>
<gene>
    <name evidence="6" type="primary">prmA</name>
    <name evidence="7" type="ORF">TH606_04075</name>
</gene>
<evidence type="ECO:0000256" key="6">
    <source>
        <dbReference type="HAMAP-Rule" id="MF_00735"/>
    </source>
</evidence>
<evidence type="ECO:0000256" key="3">
    <source>
        <dbReference type="ARBA" id="ARBA00022603"/>
    </source>
</evidence>
<protein>
    <recommendedName>
        <fullName evidence="6">Ribosomal protein L11 methyltransferase</fullName>
        <shortName evidence="6">L11 Mtase</shortName>
        <ecNumber evidence="6">2.1.1.-</ecNumber>
    </recommendedName>
</protein>
<keyword evidence="4 6" id="KW-0808">Transferase</keyword>
<dbReference type="InterPro" id="IPR004498">
    <property type="entry name" value="Ribosomal_PrmA_MeTrfase"/>
</dbReference>
<evidence type="ECO:0000313" key="8">
    <source>
        <dbReference type="Proteomes" id="UP000076964"/>
    </source>
</evidence>
<dbReference type="Gene3D" id="3.40.50.150">
    <property type="entry name" value="Vaccinia Virus protein VP39"/>
    <property type="match status" value="1"/>
</dbReference>
<feature type="binding site" evidence="6">
    <location>
        <position position="174"/>
    </location>
    <ligand>
        <name>S-adenosyl-L-methionine</name>
        <dbReference type="ChEBI" id="CHEBI:59789"/>
    </ligand>
</feature>
<dbReference type="STRING" id="1795632.TH606_04075"/>
<reference evidence="7 8" key="1">
    <citation type="submission" date="2016-02" db="EMBL/GenBank/DDBJ databases">
        <title>Draft genome sequence of Thermodesulfatator sp. S606.</title>
        <authorList>
            <person name="Lai Q."/>
            <person name="Cao J."/>
            <person name="Dupont S."/>
            <person name="Shao Z."/>
            <person name="Jebbar M."/>
            <person name="Alain K."/>
        </authorList>
    </citation>
    <scope>NUCLEOTIDE SEQUENCE [LARGE SCALE GENOMIC DNA]</scope>
    <source>
        <strain evidence="7 8">S606</strain>
    </source>
</reference>
<dbReference type="PANTHER" id="PTHR43648:SF1">
    <property type="entry name" value="ELECTRON TRANSFER FLAVOPROTEIN BETA SUBUNIT LYSINE METHYLTRANSFERASE"/>
    <property type="match status" value="1"/>
</dbReference>
<dbReference type="EMBL" id="LSFI01000015">
    <property type="protein sequence ID" value="OAG28021.1"/>
    <property type="molecule type" value="Genomic_DNA"/>
</dbReference>
<proteinExistence type="inferred from homology"/>
<evidence type="ECO:0000256" key="5">
    <source>
        <dbReference type="ARBA" id="ARBA00022691"/>
    </source>
</evidence>
<comment type="catalytic activity">
    <reaction evidence="6">
        <text>L-lysyl-[protein] + 3 S-adenosyl-L-methionine = N(6),N(6),N(6)-trimethyl-L-lysyl-[protein] + 3 S-adenosyl-L-homocysteine + 3 H(+)</text>
        <dbReference type="Rhea" id="RHEA:54192"/>
        <dbReference type="Rhea" id="RHEA-COMP:9752"/>
        <dbReference type="Rhea" id="RHEA-COMP:13826"/>
        <dbReference type="ChEBI" id="CHEBI:15378"/>
        <dbReference type="ChEBI" id="CHEBI:29969"/>
        <dbReference type="ChEBI" id="CHEBI:57856"/>
        <dbReference type="ChEBI" id="CHEBI:59789"/>
        <dbReference type="ChEBI" id="CHEBI:61961"/>
    </reaction>
</comment>
<dbReference type="NCBIfam" id="TIGR00406">
    <property type="entry name" value="prmA"/>
    <property type="match status" value="1"/>
</dbReference>
<dbReference type="GO" id="GO:0016279">
    <property type="term" value="F:protein-lysine N-methyltransferase activity"/>
    <property type="evidence" value="ECO:0007669"/>
    <property type="project" value="RHEA"/>
</dbReference>
<sequence length="305" mass="34523">MKEPKQRIWLEISVVVPAELSDAVANFFVETTGHGVKCEDVEPHPEGTLLVKVTGYLAPEQAETGLIKKIYAYLASLEELYPEHEFKLEHQPLPEEEWETAWQVYFKPIKVGKRLVIKPSWEAYVPEPEDIVIEIDPGRAFGTGHHPSTYLILETLEEIFEKELLKDPTMLDVGTGTGILAIAAAKLGAREVIAIDIDPEAAEVARENVLRNHLHDKVFVSTTPVWEIFSGFDLICANISAYELELMAEKLTELLNSKGFILLSGFLKEEAPKLKEKYLSLGLKLYAEKIDREFKEWTMLAFQKT</sequence>
<dbReference type="CDD" id="cd02440">
    <property type="entry name" value="AdoMet_MTases"/>
    <property type="match status" value="1"/>
</dbReference>
<evidence type="ECO:0000256" key="1">
    <source>
        <dbReference type="ARBA" id="ARBA00009741"/>
    </source>
</evidence>
<dbReference type="HAMAP" id="MF_00735">
    <property type="entry name" value="Methyltr_PrmA"/>
    <property type="match status" value="1"/>
</dbReference>
<name>A0A177E951_9BACT</name>
<dbReference type="EC" id="2.1.1.-" evidence="6"/>
<comment type="similarity">
    <text evidence="1 6">Belongs to the methyltransferase superfamily. PrmA family.</text>
</comment>